<feature type="transmembrane region" description="Helical" evidence="6">
    <location>
        <begin position="85"/>
        <end position="102"/>
    </location>
</feature>
<name>I2H7E8_HENB6</name>
<dbReference type="RefSeq" id="XP_004181819.1">
    <property type="nucleotide sequence ID" value="XM_004181771.1"/>
</dbReference>
<evidence type="ECO:0000313" key="7">
    <source>
        <dbReference type="EMBL" id="CCH62300.1"/>
    </source>
</evidence>
<protein>
    <submittedName>
        <fullName evidence="7">Uncharacterized protein</fullName>
    </submittedName>
</protein>
<evidence type="ECO:0000256" key="4">
    <source>
        <dbReference type="ARBA" id="ARBA00022968"/>
    </source>
</evidence>
<keyword evidence="8" id="KW-1185">Reference proteome</keyword>
<keyword evidence="6" id="KW-0472">Membrane</keyword>
<comment type="similarity">
    <text evidence="2">Belongs to the BMT family.</text>
</comment>
<dbReference type="AlphaFoldDB" id="I2H7E8"/>
<dbReference type="STRING" id="1071380.I2H7E8"/>
<sequence>MSDKIISLSIPLIDQNVSADANVSHIDSSSPPQYSEFETYQNIDNHQSTHKIMKILHNIITVLRRTRLHLIVCVKKFRKNRNFKLITLITLIFSLLIFMYSVNYKSINFSKTYYYTYLPLWKETNEVQFKKDLVNLDLINYLNYRSTDKMPITPEIQNQKYKRFKIKGFVTNLNLNSITSKKKKKTSKDLIDENGKLIPVNEYELSQNNDYSSNVDCEDLEHSSEIQYSKERKILEDDLISVRKETLLKDDEWAKKVGEEEEKDMTNEEIIKKSWTRFGGSSIWLEEHHCYITVTRIMYAGNGDRLRPDVSIIRAQAFDKDWNELIGKRIPKLDISLPDNIEEEIQKIDKEFGVSATCEYLVDTPSSYESCLARQANDFLDETRRRDSLLENYFVTYPTIYRFPFNSGGQFTGAEDPRIILRKTGQTQEPVVVFNMQDSWGRQMYAFLPHRTTDRLVQFVLPGSNRVEKNWSPFFSKEDVISDLSRGTIHFVYGYSPLEILKCSLNDGLCERVFEKRTLGLSEANNYNGIRGGTQLVPLPSVIARISGKQMWLSFAKLHLDNCGCGRRFYRPMLNLLIEHNGIYHQELVVPSMDFDTDVLGWKHEGYTCEDVNVMSPNSIAFWDVIGQDPKTKKFEDYIIFTYSEADAISKVMTIRGILDYIVKMYSDKDIAEDFIPSDDSDHILSKTLKCMSKYADLKCKQYGASHKS</sequence>
<evidence type="ECO:0000256" key="3">
    <source>
        <dbReference type="ARBA" id="ARBA00022676"/>
    </source>
</evidence>
<organism evidence="7 8">
    <name type="scientific">Henningerozyma blattae (strain ATCC 34711 / CBS 6284 / DSM 70876 / NBRC 10599 / NRRL Y-10934 / UCD 77-7)</name>
    <name type="common">Yeast</name>
    <name type="synonym">Tetrapisispora blattae</name>
    <dbReference type="NCBI Taxonomy" id="1071380"/>
    <lineage>
        <taxon>Eukaryota</taxon>
        <taxon>Fungi</taxon>
        <taxon>Dikarya</taxon>
        <taxon>Ascomycota</taxon>
        <taxon>Saccharomycotina</taxon>
        <taxon>Saccharomycetes</taxon>
        <taxon>Saccharomycetales</taxon>
        <taxon>Saccharomycetaceae</taxon>
        <taxon>Henningerozyma</taxon>
    </lineage>
</organism>
<dbReference type="GeneID" id="14497432"/>
<dbReference type="KEGG" id="tbl:TBLA_0G03660"/>
<keyword evidence="5" id="KW-0961">Cell wall biogenesis/degradation</keyword>
<dbReference type="eggNOG" id="ENOG502QTZG">
    <property type="taxonomic scope" value="Eukaryota"/>
</dbReference>
<accession>I2H7E8</accession>
<dbReference type="Pfam" id="PF12141">
    <property type="entry name" value="BMT"/>
    <property type="match status" value="2"/>
</dbReference>
<comment type="subcellular location">
    <subcellularLocation>
        <location evidence="1">Membrane</location>
        <topology evidence="1">Single-pass type II membrane protein</topology>
    </subcellularLocation>
</comment>
<evidence type="ECO:0000256" key="5">
    <source>
        <dbReference type="ARBA" id="ARBA00023316"/>
    </source>
</evidence>
<keyword evidence="6" id="KW-0812">Transmembrane</keyword>
<dbReference type="OrthoDB" id="3631276at2759"/>
<evidence type="ECO:0000313" key="8">
    <source>
        <dbReference type="Proteomes" id="UP000002866"/>
    </source>
</evidence>
<proteinExistence type="inferred from homology"/>
<dbReference type="Proteomes" id="UP000002866">
    <property type="component" value="Chromosome 7"/>
</dbReference>
<dbReference type="HOGENOM" id="CLU_013841_0_0_1"/>
<dbReference type="InterPro" id="IPR021988">
    <property type="entry name" value="BMT1"/>
</dbReference>
<keyword evidence="3" id="KW-0328">Glycosyltransferase</keyword>
<evidence type="ECO:0000256" key="1">
    <source>
        <dbReference type="ARBA" id="ARBA00004606"/>
    </source>
</evidence>
<keyword evidence="3" id="KW-0808">Transferase</keyword>
<keyword evidence="4" id="KW-0735">Signal-anchor</keyword>
<evidence type="ECO:0000256" key="6">
    <source>
        <dbReference type="SAM" id="Phobius"/>
    </source>
</evidence>
<dbReference type="GO" id="GO:0016020">
    <property type="term" value="C:membrane"/>
    <property type="evidence" value="ECO:0007669"/>
    <property type="project" value="UniProtKB-SubCell"/>
</dbReference>
<reference evidence="7 8" key="1">
    <citation type="journal article" date="2011" name="Proc. Natl. Acad. Sci. U.S.A.">
        <title>Evolutionary erosion of yeast sex chromosomes by mating-type switching accidents.</title>
        <authorList>
            <person name="Gordon J.L."/>
            <person name="Armisen D."/>
            <person name="Proux-Wera E."/>
            <person name="Oheigeartaigh S.S."/>
            <person name="Byrne K.P."/>
            <person name="Wolfe K.H."/>
        </authorList>
    </citation>
    <scope>NUCLEOTIDE SEQUENCE [LARGE SCALE GENOMIC DNA]</scope>
    <source>
        <strain evidence="8">ATCC 34711 / CBS 6284 / DSM 70876 / NBRC 10599 / NRRL Y-10934 / UCD 77-7</strain>
    </source>
</reference>
<keyword evidence="6" id="KW-1133">Transmembrane helix</keyword>
<dbReference type="OMA" id="FPHRKND"/>
<dbReference type="GO" id="GO:0071555">
    <property type="term" value="P:cell wall organization"/>
    <property type="evidence" value="ECO:0007669"/>
    <property type="project" value="UniProtKB-KW"/>
</dbReference>
<dbReference type="EMBL" id="HE806322">
    <property type="protein sequence ID" value="CCH62300.1"/>
    <property type="molecule type" value="Genomic_DNA"/>
</dbReference>
<gene>
    <name evidence="7" type="primary">TBLA0G03660</name>
    <name evidence="7" type="ORF">TBLA_0G03660</name>
</gene>
<dbReference type="InParanoid" id="I2H7E8"/>
<dbReference type="GO" id="GO:0000030">
    <property type="term" value="F:mannosyltransferase activity"/>
    <property type="evidence" value="ECO:0007669"/>
    <property type="project" value="InterPro"/>
</dbReference>
<evidence type="ECO:0000256" key="2">
    <source>
        <dbReference type="ARBA" id="ARBA00009486"/>
    </source>
</evidence>